<dbReference type="EMBL" id="WOWK01000030">
    <property type="protein sequence ID" value="KAF0326361.1"/>
    <property type="molecule type" value="Genomic_DNA"/>
</dbReference>
<dbReference type="AlphaFoldDB" id="A0A8H3WIG3"/>
<organism evidence="2 3">
    <name type="scientific">Colletotrichum asianum</name>
    <dbReference type="NCBI Taxonomy" id="702518"/>
    <lineage>
        <taxon>Eukaryota</taxon>
        <taxon>Fungi</taxon>
        <taxon>Dikarya</taxon>
        <taxon>Ascomycota</taxon>
        <taxon>Pezizomycotina</taxon>
        <taxon>Sordariomycetes</taxon>
        <taxon>Hypocreomycetidae</taxon>
        <taxon>Glomerellales</taxon>
        <taxon>Glomerellaceae</taxon>
        <taxon>Colletotrichum</taxon>
        <taxon>Colletotrichum gloeosporioides species complex</taxon>
    </lineage>
</organism>
<evidence type="ECO:0000313" key="3">
    <source>
        <dbReference type="Proteomes" id="UP000434172"/>
    </source>
</evidence>
<dbReference type="OrthoDB" id="4754366at2759"/>
<name>A0A8H3WIG3_9PEZI</name>
<evidence type="ECO:0000313" key="2">
    <source>
        <dbReference type="EMBL" id="KAF0326361.1"/>
    </source>
</evidence>
<evidence type="ECO:0000256" key="1">
    <source>
        <dbReference type="SAM" id="MobiDB-lite"/>
    </source>
</evidence>
<reference evidence="2 3" key="1">
    <citation type="submission" date="2019-12" db="EMBL/GenBank/DDBJ databases">
        <title>A genome sequence resource for the geographically widespread anthracnose pathogen Colletotrichum asianum.</title>
        <authorList>
            <person name="Meng Y."/>
        </authorList>
    </citation>
    <scope>NUCLEOTIDE SEQUENCE [LARGE SCALE GENOMIC DNA]</scope>
    <source>
        <strain evidence="2 3">ICMP 18580</strain>
    </source>
</reference>
<accession>A0A8H3WIG3</accession>
<feature type="region of interest" description="Disordered" evidence="1">
    <location>
        <begin position="1"/>
        <end position="50"/>
    </location>
</feature>
<comment type="caution">
    <text evidence="2">The sequence shown here is derived from an EMBL/GenBank/DDBJ whole genome shotgun (WGS) entry which is preliminary data.</text>
</comment>
<gene>
    <name evidence="2" type="ORF">GQ607_006261</name>
</gene>
<proteinExistence type="predicted"/>
<keyword evidence="3" id="KW-1185">Reference proteome</keyword>
<protein>
    <submittedName>
        <fullName evidence="2">Uncharacterized protein</fullName>
    </submittedName>
</protein>
<dbReference type="Proteomes" id="UP000434172">
    <property type="component" value="Unassembled WGS sequence"/>
</dbReference>
<sequence length="439" mass="50237">MAGSRKHSAPEAGGRAPKKSRKNDDNGSEASDDENRGSRASGQECRGTKQPSWIAFETEMFDRVPQKCSETVATQAPRLTLEDIDRLLPETLPDTDYDQDWSRDDEAKLVKDWEEEPLRDALLDYKDKATDTVFRMCLRFYHMSPFELISEKYSLVYEGNTGRGTPPARWASGFADSLKRILVHPLWNGDINLLIMGIQYTCILNKEDRRAWRFARPSSIHPFFTVFRQVLAEWKDQNKPLEEHHEEVRKRLEARSIENTVYSAFLQSLEQTVPIAEKLPGKENATVTDDKPYSVSIRIFNYVRYALDQINYMGAPYFLPADVTVRYVLGAAPDNNPPKADLKRYMSRSLLALRRYNAKRENRVKRLGQGQGDGADPQDATTGALDNEKDATIVALRQEVGRLKSQNNEKDATIVALRQDMDQLKSLIDKMDKVLRRQE</sequence>
<feature type="region of interest" description="Disordered" evidence="1">
    <location>
        <begin position="365"/>
        <end position="387"/>
    </location>
</feature>